<evidence type="ECO:0000256" key="6">
    <source>
        <dbReference type="PROSITE-ProRule" id="PRU00277"/>
    </source>
</evidence>
<evidence type="ECO:0000256" key="5">
    <source>
        <dbReference type="ARBA" id="ARBA00023235"/>
    </source>
</evidence>
<dbReference type="RefSeq" id="WP_386101018.1">
    <property type="nucleotide sequence ID" value="NZ_JBHUOZ010000003.1"/>
</dbReference>
<keyword evidence="10" id="KW-1185">Reference proteome</keyword>
<reference evidence="10" key="1">
    <citation type="journal article" date="2019" name="Int. J. Syst. Evol. Microbiol.">
        <title>The Global Catalogue of Microorganisms (GCM) 10K type strain sequencing project: providing services to taxonomists for standard genome sequencing and annotation.</title>
        <authorList>
            <consortium name="The Broad Institute Genomics Platform"/>
            <consortium name="The Broad Institute Genome Sequencing Center for Infectious Disease"/>
            <person name="Wu L."/>
            <person name="Ma J."/>
        </authorList>
    </citation>
    <scope>NUCLEOTIDE SEQUENCE [LARGE SCALE GENOMIC DNA]</scope>
    <source>
        <strain evidence="10">KCTC 23299</strain>
    </source>
</reference>
<dbReference type="PROSITE" id="PS51257">
    <property type="entry name" value="PROKAR_LIPOPROTEIN"/>
    <property type="match status" value="1"/>
</dbReference>
<evidence type="ECO:0000259" key="8">
    <source>
        <dbReference type="PROSITE" id="PS50059"/>
    </source>
</evidence>
<evidence type="ECO:0000313" key="9">
    <source>
        <dbReference type="EMBL" id="MFD2921192.1"/>
    </source>
</evidence>
<comment type="similarity">
    <text evidence="2">Belongs to the FKBP-type PPIase family.</text>
</comment>
<evidence type="ECO:0000313" key="10">
    <source>
        <dbReference type="Proteomes" id="UP001597511"/>
    </source>
</evidence>
<dbReference type="PROSITE" id="PS50059">
    <property type="entry name" value="FKBP_PPIASE"/>
    <property type="match status" value="1"/>
</dbReference>
<keyword evidence="4 6" id="KW-0697">Rotamase</keyword>
<dbReference type="Gene3D" id="3.10.50.40">
    <property type="match status" value="1"/>
</dbReference>
<evidence type="ECO:0000256" key="4">
    <source>
        <dbReference type="ARBA" id="ARBA00023110"/>
    </source>
</evidence>
<accession>A0ABW6A8W1</accession>
<name>A0ABW6A8W1_9BACT</name>
<sequence length="329" mass="35652">MQKLRLGGLVLLTGIMMVACNSVSYKKTAGGLLYKIFPSDSKDSLIKVGNTVKLDIDIKLNDSVLQTTYGKMPAFIPAQEPNPQNGLDPFSIFTLMKTGDSAVVVILADSLLNKPGVQLPPGAKKGDRFMFYMRIKQVFTSDSLAQADFTKEQALDAPRQQKEMEEQRAKMIKEQQEQQKKEDAELEKSGKKAELDAVVKNLLASKNITTTKTPLGSYVRIDNPGTGDAVVAGKIATVKYSGKLLLTDSVFQASTVDFTIGANGLIRGMEDGLLLFKKGGKGTIYIPGHLAYGANPPAGSPFKPFDALAFDVEIVDVKEKPATPDHQAH</sequence>
<protein>
    <recommendedName>
        <fullName evidence="3 6">peptidylprolyl isomerase</fullName>
        <ecNumber evidence="3 6">5.2.1.8</ecNumber>
    </recommendedName>
</protein>
<dbReference type="EC" id="5.2.1.8" evidence="3 6"/>
<dbReference type="InterPro" id="IPR046357">
    <property type="entry name" value="PPIase_dom_sf"/>
</dbReference>
<dbReference type="EMBL" id="JBHUOZ010000003">
    <property type="protein sequence ID" value="MFD2921192.1"/>
    <property type="molecule type" value="Genomic_DNA"/>
</dbReference>
<proteinExistence type="inferred from homology"/>
<dbReference type="Proteomes" id="UP001597511">
    <property type="component" value="Unassembled WGS sequence"/>
</dbReference>
<keyword evidence="5 6" id="KW-0413">Isomerase</keyword>
<dbReference type="PANTHER" id="PTHR43811">
    <property type="entry name" value="FKBP-TYPE PEPTIDYL-PROLYL CIS-TRANS ISOMERASE FKPA"/>
    <property type="match status" value="1"/>
</dbReference>
<comment type="catalytic activity">
    <reaction evidence="1 6">
        <text>[protein]-peptidylproline (omega=180) = [protein]-peptidylproline (omega=0)</text>
        <dbReference type="Rhea" id="RHEA:16237"/>
        <dbReference type="Rhea" id="RHEA-COMP:10747"/>
        <dbReference type="Rhea" id="RHEA-COMP:10748"/>
        <dbReference type="ChEBI" id="CHEBI:83833"/>
        <dbReference type="ChEBI" id="CHEBI:83834"/>
        <dbReference type="EC" id="5.2.1.8"/>
    </reaction>
</comment>
<evidence type="ECO:0000256" key="1">
    <source>
        <dbReference type="ARBA" id="ARBA00000971"/>
    </source>
</evidence>
<dbReference type="SUPFAM" id="SSF54534">
    <property type="entry name" value="FKBP-like"/>
    <property type="match status" value="2"/>
</dbReference>
<dbReference type="PANTHER" id="PTHR43811:SF19">
    <property type="entry name" value="39 KDA FK506-BINDING NUCLEAR PROTEIN"/>
    <property type="match status" value="1"/>
</dbReference>
<evidence type="ECO:0000256" key="7">
    <source>
        <dbReference type="SAM" id="MobiDB-lite"/>
    </source>
</evidence>
<feature type="region of interest" description="Disordered" evidence="7">
    <location>
        <begin position="151"/>
        <end position="188"/>
    </location>
</feature>
<organism evidence="9 10">
    <name type="scientific">Terrimonas rubra</name>
    <dbReference type="NCBI Taxonomy" id="1035890"/>
    <lineage>
        <taxon>Bacteria</taxon>
        <taxon>Pseudomonadati</taxon>
        <taxon>Bacteroidota</taxon>
        <taxon>Chitinophagia</taxon>
        <taxon>Chitinophagales</taxon>
        <taxon>Chitinophagaceae</taxon>
        <taxon>Terrimonas</taxon>
    </lineage>
</organism>
<evidence type="ECO:0000256" key="3">
    <source>
        <dbReference type="ARBA" id="ARBA00013194"/>
    </source>
</evidence>
<dbReference type="Pfam" id="PF00254">
    <property type="entry name" value="FKBP_C"/>
    <property type="match status" value="1"/>
</dbReference>
<dbReference type="GO" id="GO:0003755">
    <property type="term" value="F:peptidyl-prolyl cis-trans isomerase activity"/>
    <property type="evidence" value="ECO:0007669"/>
    <property type="project" value="UniProtKB-EC"/>
</dbReference>
<dbReference type="InterPro" id="IPR001179">
    <property type="entry name" value="PPIase_FKBP_dom"/>
</dbReference>
<evidence type="ECO:0000256" key="2">
    <source>
        <dbReference type="ARBA" id="ARBA00006577"/>
    </source>
</evidence>
<feature type="domain" description="PPIase FKBP-type" evidence="8">
    <location>
        <begin position="233"/>
        <end position="318"/>
    </location>
</feature>
<gene>
    <name evidence="9" type="ORF">ACFS6H_15815</name>
</gene>
<comment type="caution">
    <text evidence="9">The sequence shown here is derived from an EMBL/GenBank/DDBJ whole genome shotgun (WGS) entry which is preliminary data.</text>
</comment>